<sequence>MAPKGAKKKPRVKKIKLDLKEEMEKIKVWSAVLAEMTAVQSELVEGLDLDPDSNTEDLHVESEQLGEVNTQCQLLGSMIENYIHAMLGAFGG</sequence>
<evidence type="ECO:0000313" key="1">
    <source>
        <dbReference type="EMBL" id="GMJ02851.1"/>
    </source>
</evidence>
<dbReference type="EMBL" id="BSYR01000036">
    <property type="protein sequence ID" value="GMJ02851.1"/>
    <property type="molecule type" value="Genomic_DNA"/>
</dbReference>
<keyword evidence="2" id="KW-1185">Reference proteome</keyword>
<evidence type="ECO:0000313" key="2">
    <source>
        <dbReference type="Proteomes" id="UP001165190"/>
    </source>
</evidence>
<proteinExistence type="predicted"/>
<dbReference type="OrthoDB" id="959645at2759"/>
<reference evidence="1" key="1">
    <citation type="submission" date="2023-05" db="EMBL/GenBank/DDBJ databases">
        <title>Genome and transcriptome analyses reveal genes involved in the formation of fine ridges on petal epidermal cells in Hibiscus trionum.</title>
        <authorList>
            <person name="Koshimizu S."/>
            <person name="Masuda S."/>
            <person name="Ishii T."/>
            <person name="Shirasu K."/>
            <person name="Hoshino A."/>
            <person name="Arita M."/>
        </authorList>
    </citation>
    <scope>NUCLEOTIDE SEQUENCE</scope>
    <source>
        <strain evidence="1">Hamamatsu line</strain>
    </source>
</reference>
<comment type="caution">
    <text evidence="1">The sequence shown here is derived from an EMBL/GenBank/DDBJ whole genome shotgun (WGS) entry which is preliminary data.</text>
</comment>
<accession>A0A9W7IW54</accession>
<protein>
    <submittedName>
        <fullName evidence="1">Uncharacterized protein</fullName>
    </submittedName>
</protein>
<name>A0A9W7IW54_HIBTR</name>
<dbReference type="AlphaFoldDB" id="A0A9W7IW54"/>
<dbReference type="Proteomes" id="UP001165190">
    <property type="component" value="Unassembled WGS sequence"/>
</dbReference>
<organism evidence="1 2">
    <name type="scientific">Hibiscus trionum</name>
    <name type="common">Flower of an hour</name>
    <dbReference type="NCBI Taxonomy" id="183268"/>
    <lineage>
        <taxon>Eukaryota</taxon>
        <taxon>Viridiplantae</taxon>
        <taxon>Streptophyta</taxon>
        <taxon>Embryophyta</taxon>
        <taxon>Tracheophyta</taxon>
        <taxon>Spermatophyta</taxon>
        <taxon>Magnoliopsida</taxon>
        <taxon>eudicotyledons</taxon>
        <taxon>Gunneridae</taxon>
        <taxon>Pentapetalae</taxon>
        <taxon>rosids</taxon>
        <taxon>malvids</taxon>
        <taxon>Malvales</taxon>
        <taxon>Malvaceae</taxon>
        <taxon>Malvoideae</taxon>
        <taxon>Hibiscus</taxon>
    </lineage>
</organism>
<gene>
    <name evidence="1" type="ORF">HRI_003954300</name>
</gene>